<dbReference type="InterPro" id="IPR052723">
    <property type="entry name" value="Acyl-CoA_thioesterase_PaaI"/>
</dbReference>
<feature type="domain" description="Thioesterase" evidence="2">
    <location>
        <begin position="44"/>
        <end position="116"/>
    </location>
</feature>
<dbReference type="EMBL" id="VSSQ01096133">
    <property type="protein sequence ID" value="MPN39998.1"/>
    <property type="molecule type" value="Genomic_DNA"/>
</dbReference>
<sequence length="135" mass="14511">MEDLIRFFKKDRFAVHSGIELLEAAPGYAKARMEIKENHLNALGAVQGGAIFTLADLAFAAASNAYGIAAVGINSNISFVKAATKGTLTAEAKETSINPKIATYTVNITDDEGDLIAIFMGMVYRKKFTLNFSEA</sequence>
<gene>
    <name evidence="3" type="primary">paaI_8</name>
    <name evidence="3" type="ORF">SDC9_187533</name>
</gene>
<accession>A0A645HLU4</accession>
<dbReference type="NCBIfam" id="TIGR00369">
    <property type="entry name" value="unchar_dom_1"/>
    <property type="match status" value="1"/>
</dbReference>
<dbReference type="PANTHER" id="PTHR42856:SF1">
    <property type="entry name" value="ACYL-COENZYME A THIOESTERASE PAAI"/>
    <property type="match status" value="1"/>
</dbReference>
<dbReference type="AlphaFoldDB" id="A0A645HLU4"/>
<proteinExistence type="predicted"/>
<reference evidence="3" key="1">
    <citation type="submission" date="2019-08" db="EMBL/GenBank/DDBJ databases">
        <authorList>
            <person name="Kucharzyk K."/>
            <person name="Murdoch R.W."/>
            <person name="Higgins S."/>
            <person name="Loffler F."/>
        </authorList>
    </citation>
    <scope>NUCLEOTIDE SEQUENCE</scope>
</reference>
<organism evidence="3">
    <name type="scientific">bioreactor metagenome</name>
    <dbReference type="NCBI Taxonomy" id="1076179"/>
    <lineage>
        <taxon>unclassified sequences</taxon>
        <taxon>metagenomes</taxon>
        <taxon>ecological metagenomes</taxon>
    </lineage>
</organism>
<dbReference type="SUPFAM" id="SSF54637">
    <property type="entry name" value="Thioesterase/thiol ester dehydrase-isomerase"/>
    <property type="match status" value="1"/>
</dbReference>
<evidence type="ECO:0000259" key="2">
    <source>
        <dbReference type="Pfam" id="PF03061"/>
    </source>
</evidence>
<dbReference type="PANTHER" id="PTHR42856">
    <property type="entry name" value="ACYL-COENZYME A THIOESTERASE PAAI"/>
    <property type="match status" value="1"/>
</dbReference>
<keyword evidence="1 3" id="KW-0378">Hydrolase</keyword>
<evidence type="ECO:0000256" key="1">
    <source>
        <dbReference type="ARBA" id="ARBA00022801"/>
    </source>
</evidence>
<dbReference type="InterPro" id="IPR003736">
    <property type="entry name" value="PAAI_dom"/>
</dbReference>
<dbReference type="EC" id="3.1.2.-" evidence="3"/>
<dbReference type="Gene3D" id="3.10.129.10">
    <property type="entry name" value="Hotdog Thioesterase"/>
    <property type="match status" value="1"/>
</dbReference>
<name>A0A645HLU4_9ZZZZ</name>
<dbReference type="InterPro" id="IPR006683">
    <property type="entry name" value="Thioestr_dom"/>
</dbReference>
<comment type="caution">
    <text evidence="3">The sequence shown here is derived from an EMBL/GenBank/DDBJ whole genome shotgun (WGS) entry which is preliminary data.</text>
</comment>
<dbReference type="Pfam" id="PF03061">
    <property type="entry name" value="4HBT"/>
    <property type="match status" value="1"/>
</dbReference>
<dbReference type="GO" id="GO:0016289">
    <property type="term" value="F:acyl-CoA hydrolase activity"/>
    <property type="evidence" value="ECO:0007669"/>
    <property type="project" value="TreeGrafter"/>
</dbReference>
<evidence type="ECO:0000313" key="3">
    <source>
        <dbReference type="EMBL" id="MPN39998.1"/>
    </source>
</evidence>
<dbReference type="InterPro" id="IPR029069">
    <property type="entry name" value="HotDog_dom_sf"/>
</dbReference>
<dbReference type="CDD" id="cd03443">
    <property type="entry name" value="PaaI_thioesterase"/>
    <property type="match status" value="1"/>
</dbReference>
<protein>
    <submittedName>
        <fullName evidence="3">Acyl-coenzyme A thioesterase PaaI</fullName>
        <ecNumber evidence="3">3.1.2.-</ecNumber>
    </submittedName>
</protein>